<evidence type="ECO:0000313" key="1">
    <source>
        <dbReference type="EMBL" id="KAH1174780.1"/>
    </source>
</evidence>
<dbReference type="AlphaFoldDB" id="A0A9D4AZQ7"/>
<sequence>MPPTHGTKMKPHSGHICDPSLPCAFISEAVKKVEVQGFMIGQLSNRNGAHHISQRPCYGLAGCRLSDLTAHSHVHAFLCDPYDWRAFRPLMKAEILTLLLLG</sequence>
<organism evidence="1 2">
    <name type="scientific">Mauremys mutica</name>
    <name type="common">yellowpond turtle</name>
    <dbReference type="NCBI Taxonomy" id="74926"/>
    <lineage>
        <taxon>Eukaryota</taxon>
        <taxon>Metazoa</taxon>
        <taxon>Chordata</taxon>
        <taxon>Craniata</taxon>
        <taxon>Vertebrata</taxon>
        <taxon>Euteleostomi</taxon>
        <taxon>Archelosauria</taxon>
        <taxon>Testudinata</taxon>
        <taxon>Testudines</taxon>
        <taxon>Cryptodira</taxon>
        <taxon>Durocryptodira</taxon>
        <taxon>Testudinoidea</taxon>
        <taxon>Geoemydidae</taxon>
        <taxon>Geoemydinae</taxon>
        <taxon>Mauremys</taxon>
    </lineage>
</organism>
<gene>
    <name evidence="1" type="ORF">KIL84_008771</name>
</gene>
<evidence type="ECO:0000313" key="2">
    <source>
        <dbReference type="Proteomes" id="UP000827986"/>
    </source>
</evidence>
<proteinExistence type="predicted"/>
<name>A0A9D4AZQ7_9SAUR</name>
<comment type="caution">
    <text evidence="1">The sequence shown here is derived from an EMBL/GenBank/DDBJ whole genome shotgun (WGS) entry which is preliminary data.</text>
</comment>
<protein>
    <submittedName>
        <fullName evidence="1">Uncharacterized protein</fullName>
    </submittedName>
</protein>
<keyword evidence="2" id="KW-1185">Reference proteome</keyword>
<accession>A0A9D4AZQ7</accession>
<reference evidence="1" key="1">
    <citation type="submission" date="2021-09" db="EMBL/GenBank/DDBJ databases">
        <title>The genome of Mauremys mutica provides insights into the evolution of semi-aquatic lifestyle.</title>
        <authorList>
            <person name="Gong S."/>
            <person name="Gao Y."/>
        </authorList>
    </citation>
    <scope>NUCLEOTIDE SEQUENCE</scope>
    <source>
        <strain evidence="1">MM-2020</strain>
        <tissue evidence="1">Muscle</tissue>
    </source>
</reference>
<dbReference type="Proteomes" id="UP000827986">
    <property type="component" value="Unassembled WGS sequence"/>
</dbReference>
<dbReference type="EMBL" id="JAHDVG010000479">
    <property type="protein sequence ID" value="KAH1174780.1"/>
    <property type="molecule type" value="Genomic_DNA"/>
</dbReference>